<evidence type="ECO:0000313" key="1">
    <source>
        <dbReference type="EMBL" id="GAG78916.1"/>
    </source>
</evidence>
<sequence length="55" mass="6418">MYIVIVRHKKPCLSAEVVMDIHPIQVLADASEELLMEGRADFKKFSRELVVEFWV</sequence>
<name>X1C3F4_9ZZZZ</name>
<reference evidence="1" key="1">
    <citation type="journal article" date="2014" name="Front. Microbiol.">
        <title>High frequency of phylogenetically diverse reductive dehalogenase-homologous genes in deep subseafloor sedimentary metagenomes.</title>
        <authorList>
            <person name="Kawai M."/>
            <person name="Futagami T."/>
            <person name="Toyoda A."/>
            <person name="Takaki Y."/>
            <person name="Nishi S."/>
            <person name="Hori S."/>
            <person name="Arai W."/>
            <person name="Tsubouchi T."/>
            <person name="Morono Y."/>
            <person name="Uchiyama I."/>
            <person name="Ito T."/>
            <person name="Fujiyama A."/>
            <person name="Inagaki F."/>
            <person name="Takami H."/>
        </authorList>
    </citation>
    <scope>NUCLEOTIDE SEQUENCE</scope>
    <source>
        <strain evidence="1">Expedition CK06-06</strain>
    </source>
</reference>
<accession>X1C3F4</accession>
<organism evidence="1">
    <name type="scientific">marine sediment metagenome</name>
    <dbReference type="NCBI Taxonomy" id="412755"/>
    <lineage>
        <taxon>unclassified sequences</taxon>
        <taxon>metagenomes</taxon>
        <taxon>ecological metagenomes</taxon>
    </lineage>
</organism>
<protein>
    <submittedName>
        <fullName evidence="1">Uncharacterized protein</fullName>
    </submittedName>
</protein>
<proteinExistence type="predicted"/>
<gene>
    <name evidence="1" type="ORF">S01H4_31251</name>
</gene>
<comment type="caution">
    <text evidence="1">The sequence shown here is derived from an EMBL/GenBank/DDBJ whole genome shotgun (WGS) entry which is preliminary data.</text>
</comment>
<dbReference type="AlphaFoldDB" id="X1C3F4"/>
<dbReference type="EMBL" id="BART01016215">
    <property type="protein sequence ID" value="GAG78916.1"/>
    <property type="molecule type" value="Genomic_DNA"/>
</dbReference>